<sequence>MQILLDSEGRCERKGDGTIIGEDAYGRSCGRKMDSKLSAEWSLCYGRKPPDASVIRDGTLASSKKVLDQRYIKTSESMIPTSSHIDQTDDLSKVDVEECQLFRKASSSVRSKPKNKKVSSRRPIYSLGPYTRLTEPVEDFQDIILLEFIFDHFDDDEMGEAIIRTELNEISRSGMGCLWPKTYVNGEILNIKAEYLTRDERALFKTTAPNWYLTTRMNRSAEEFMRRHRVVEHFMGQLAYCEKIYVPINHSDHWFLYLFLIDSKVVQIWDSCSVLGVSKDEKLLNDVKKNLDTTLKLEIKQAKPIGWLFMDFKVEHLSNLV</sequence>
<dbReference type="Proteomes" id="UP000237000">
    <property type="component" value="Unassembled WGS sequence"/>
</dbReference>
<proteinExistence type="predicted"/>
<dbReference type="OrthoDB" id="10645821at2759"/>
<dbReference type="EMBL" id="JXTC01000467">
    <property type="protein sequence ID" value="PON51838.1"/>
    <property type="molecule type" value="Genomic_DNA"/>
</dbReference>
<dbReference type="Gene3D" id="3.40.395.10">
    <property type="entry name" value="Adenoviral Proteinase, Chain A"/>
    <property type="match status" value="1"/>
</dbReference>
<accession>A0A2P5BSS3</accession>
<dbReference type="InParanoid" id="A0A2P5BSS3"/>
<dbReference type="AlphaFoldDB" id="A0A2P5BSS3"/>
<evidence type="ECO:0008006" key="3">
    <source>
        <dbReference type="Google" id="ProtNLM"/>
    </source>
</evidence>
<gene>
    <name evidence="1" type="ORF">TorRG33x02_310290</name>
</gene>
<dbReference type="InterPro" id="IPR038765">
    <property type="entry name" value="Papain-like_cys_pep_sf"/>
</dbReference>
<name>A0A2P5BSS3_TREOI</name>
<organism evidence="1 2">
    <name type="scientific">Trema orientale</name>
    <name type="common">Charcoal tree</name>
    <name type="synonym">Celtis orientalis</name>
    <dbReference type="NCBI Taxonomy" id="63057"/>
    <lineage>
        <taxon>Eukaryota</taxon>
        <taxon>Viridiplantae</taxon>
        <taxon>Streptophyta</taxon>
        <taxon>Embryophyta</taxon>
        <taxon>Tracheophyta</taxon>
        <taxon>Spermatophyta</taxon>
        <taxon>Magnoliopsida</taxon>
        <taxon>eudicotyledons</taxon>
        <taxon>Gunneridae</taxon>
        <taxon>Pentapetalae</taxon>
        <taxon>rosids</taxon>
        <taxon>fabids</taxon>
        <taxon>Rosales</taxon>
        <taxon>Cannabaceae</taxon>
        <taxon>Trema</taxon>
    </lineage>
</organism>
<protein>
    <recommendedName>
        <fullName evidence="3">Ulp1 protease family, C-terminal catalytic domain containing protein</fullName>
    </recommendedName>
</protein>
<reference evidence="2" key="1">
    <citation type="submission" date="2016-06" db="EMBL/GenBank/DDBJ databases">
        <title>Parallel loss of symbiosis genes in relatives of nitrogen-fixing non-legume Parasponia.</title>
        <authorList>
            <person name="Van Velzen R."/>
            <person name="Holmer R."/>
            <person name="Bu F."/>
            <person name="Rutten L."/>
            <person name="Van Zeijl A."/>
            <person name="Liu W."/>
            <person name="Santuari L."/>
            <person name="Cao Q."/>
            <person name="Sharma T."/>
            <person name="Shen D."/>
            <person name="Roswanjaya Y."/>
            <person name="Wardhani T."/>
            <person name="Kalhor M.S."/>
            <person name="Jansen J."/>
            <person name="Van den Hoogen J."/>
            <person name="Gungor B."/>
            <person name="Hartog M."/>
            <person name="Hontelez J."/>
            <person name="Verver J."/>
            <person name="Yang W.-C."/>
            <person name="Schijlen E."/>
            <person name="Repin R."/>
            <person name="Schilthuizen M."/>
            <person name="Schranz E."/>
            <person name="Heidstra R."/>
            <person name="Miyata K."/>
            <person name="Fedorova E."/>
            <person name="Kohlen W."/>
            <person name="Bisseling T."/>
            <person name="Smit S."/>
            <person name="Geurts R."/>
        </authorList>
    </citation>
    <scope>NUCLEOTIDE SEQUENCE [LARGE SCALE GENOMIC DNA]</scope>
    <source>
        <strain evidence="2">cv. RG33-2</strain>
    </source>
</reference>
<keyword evidence="2" id="KW-1185">Reference proteome</keyword>
<evidence type="ECO:0000313" key="2">
    <source>
        <dbReference type="Proteomes" id="UP000237000"/>
    </source>
</evidence>
<comment type="caution">
    <text evidence="1">The sequence shown here is derived from an EMBL/GenBank/DDBJ whole genome shotgun (WGS) entry which is preliminary data.</text>
</comment>
<dbReference type="SUPFAM" id="SSF54001">
    <property type="entry name" value="Cysteine proteinases"/>
    <property type="match status" value="1"/>
</dbReference>
<evidence type="ECO:0000313" key="1">
    <source>
        <dbReference type="EMBL" id="PON51838.1"/>
    </source>
</evidence>